<organism evidence="1">
    <name type="scientific">Arundo donax</name>
    <name type="common">Giant reed</name>
    <name type="synonym">Donax arundinaceus</name>
    <dbReference type="NCBI Taxonomy" id="35708"/>
    <lineage>
        <taxon>Eukaryota</taxon>
        <taxon>Viridiplantae</taxon>
        <taxon>Streptophyta</taxon>
        <taxon>Embryophyta</taxon>
        <taxon>Tracheophyta</taxon>
        <taxon>Spermatophyta</taxon>
        <taxon>Magnoliopsida</taxon>
        <taxon>Liliopsida</taxon>
        <taxon>Poales</taxon>
        <taxon>Poaceae</taxon>
        <taxon>PACMAD clade</taxon>
        <taxon>Arundinoideae</taxon>
        <taxon>Arundineae</taxon>
        <taxon>Arundo</taxon>
    </lineage>
</organism>
<reference evidence="1" key="2">
    <citation type="journal article" date="2015" name="Data Brief">
        <title>Shoot transcriptome of the giant reed, Arundo donax.</title>
        <authorList>
            <person name="Barrero R.A."/>
            <person name="Guerrero F.D."/>
            <person name="Moolhuijzen P."/>
            <person name="Goolsby J.A."/>
            <person name="Tidwell J."/>
            <person name="Bellgard S.E."/>
            <person name="Bellgard M.I."/>
        </authorList>
    </citation>
    <scope>NUCLEOTIDE SEQUENCE</scope>
    <source>
        <tissue evidence="1">Shoot tissue taken approximately 20 cm above the soil surface</tissue>
    </source>
</reference>
<dbReference type="AlphaFoldDB" id="A0A0A9EVT8"/>
<accession>A0A0A9EVT8</accession>
<evidence type="ECO:0000313" key="1">
    <source>
        <dbReference type="EMBL" id="JAE04202.1"/>
    </source>
</evidence>
<proteinExistence type="predicted"/>
<dbReference type="EMBL" id="GBRH01193694">
    <property type="protein sequence ID" value="JAE04202.1"/>
    <property type="molecule type" value="Transcribed_RNA"/>
</dbReference>
<protein>
    <submittedName>
        <fullName evidence="1">Uncharacterized protein</fullName>
    </submittedName>
</protein>
<name>A0A0A9EVT8_ARUDO</name>
<reference evidence="1" key="1">
    <citation type="submission" date="2014-09" db="EMBL/GenBank/DDBJ databases">
        <authorList>
            <person name="Magalhaes I.L.F."/>
            <person name="Oliveira U."/>
            <person name="Santos F.R."/>
            <person name="Vidigal T.H.D.A."/>
            <person name="Brescovit A.D."/>
            <person name="Santos A.J."/>
        </authorList>
    </citation>
    <scope>NUCLEOTIDE SEQUENCE</scope>
    <source>
        <tissue evidence="1">Shoot tissue taken approximately 20 cm above the soil surface</tissue>
    </source>
</reference>
<sequence>MLCAAVASNRACDGAVPYPYCDCASGAWPSKKPSLASLINELLFIAASSVVG</sequence>